<protein>
    <recommendedName>
        <fullName evidence="3">HEAT repeat domain-containing protein</fullName>
    </recommendedName>
</protein>
<dbReference type="AlphaFoldDB" id="A0A662DKC7"/>
<evidence type="ECO:0008006" key="3">
    <source>
        <dbReference type="Google" id="ProtNLM"/>
    </source>
</evidence>
<dbReference type="Proteomes" id="UP000280417">
    <property type="component" value="Unassembled WGS sequence"/>
</dbReference>
<gene>
    <name evidence="1" type="ORF">DRJ04_02100</name>
</gene>
<dbReference type="SMART" id="SM00567">
    <property type="entry name" value="EZ_HEAT"/>
    <property type="match status" value="5"/>
</dbReference>
<organism evidence="1 2">
    <name type="scientific">Aerophobetes bacterium</name>
    <dbReference type="NCBI Taxonomy" id="2030807"/>
    <lineage>
        <taxon>Bacteria</taxon>
        <taxon>Candidatus Aerophobota</taxon>
    </lineage>
</organism>
<dbReference type="GO" id="GO:0016491">
    <property type="term" value="F:oxidoreductase activity"/>
    <property type="evidence" value="ECO:0007669"/>
    <property type="project" value="TreeGrafter"/>
</dbReference>
<dbReference type="PANTHER" id="PTHR12697">
    <property type="entry name" value="PBS LYASE HEAT-LIKE PROTEIN"/>
    <property type="match status" value="1"/>
</dbReference>
<feature type="non-terminal residue" evidence="1">
    <location>
        <position position="1"/>
    </location>
</feature>
<dbReference type="EMBL" id="QMQA01000038">
    <property type="protein sequence ID" value="RLE14569.1"/>
    <property type="molecule type" value="Genomic_DNA"/>
</dbReference>
<dbReference type="Gene3D" id="1.25.10.10">
    <property type="entry name" value="Leucine-rich Repeat Variant"/>
    <property type="match status" value="4"/>
</dbReference>
<dbReference type="Pfam" id="PF13646">
    <property type="entry name" value="HEAT_2"/>
    <property type="match status" value="2"/>
</dbReference>
<proteinExistence type="predicted"/>
<comment type="caution">
    <text evidence="1">The sequence shown here is derived from an EMBL/GenBank/DDBJ whole genome shotgun (WGS) entry which is preliminary data.</text>
</comment>
<dbReference type="Pfam" id="PF03130">
    <property type="entry name" value="HEAT_PBS"/>
    <property type="match status" value="1"/>
</dbReference>
<dbReference type="InterPro" id="IPR016024">
    <property type="entry name" value="ARM-type_fold"/>
</dbReference>
<dbReference type="InterPro" id="IPR004155">
    <property type="entry name" value="PBS_lyase_HEAT"/>
</dbReference>
<reference evidence="1 2" key="1">
    <citation type="submission" date="2018-06" db="EMBL/GenBank/DDBJ databases">
        <title>Extensive metabolic versatility and redundancy in microbially diverse, dynamic hydrothermal sediments.</title>
        <authorList>
            <person name="Dombrowski N."/>
            <person name="Teske A."/>
            <person name="Baker B.J."/>
        </authorList>
    </citation>
    <scope>NUCLEOTIDE SEQUENCE [LARGE SCALE GENOMIC DNA]</scope>
    <source>
        <strain evidence="1">B3_G15</strain>
    </source>
</reference>
<sequence length="285" mass="31542">NIAIEILEEIGEKVVEPLSPLLEDEDHDIRKFVCDIMGNIGSPRAIPYLISDLNDPHINVACAACEALGNIKDKKATESLLKILKDKDRKWLIYNAVEALGKIQDVRAVDALMELSSSKNSLILFAQIRALGEIGDTRAVGYLLSFLDSTELNKAAVEALAKVARKDEKKVSSSLKSFPERTGLIRKFLKNPDPGVKEKAAFLVGVIKDKEAVPLLVSLLSGDEEKVKEEAMRALLKIDPELPFLPGEVEDTAREILEVFLYDNDKKLREAASKALKKFPPLPEE</sequence>
<evidence type="ECO:0000313" key="2">
    <source>
        <dbReference type="Proteomes" id="UP000280417"/>
    </source>
</evidence>
<name>A0A662DKC7_UNCAE</name>
<dbReference type="InterPro" id="IPR011989">
    <property type="entry name" value="ARM-like"/>
</dbReference>
<accession>A0A662DKC7</accession>
<dbReference type="PANTHER" id="PTHR12697:SF5">
    <property type="entry name" value="DEOXYHYPUSINE HYDROXYLASE"/>
    <property type="match status" value="1"/>
</dbReference>
<dbReference type="SUPFAM" id="SSF48371">
    <property type="entry name" value="ARM repeat"/>
    <property type="match status" value="1"/>
</dbReference>
<evidence type="ECO:0000313" key="1">
    <source>
        <dbReference type="EMBL" id="RLE14569.1"/>
    </source>
</evidence>